<evidence type="ECO:0000313" key="8">
    <source>
        <dbReference type="Proteomes" id="UP000054350"/>
    </source>
</evidence>
<proteinExistence type="inferred from homology"/>
<dbReference type="STRING" id="578462.A0A0L0ST09"/>
<keyword evidence="2" id="KW-0479">Metal-binding</keyword>
<dbReference type="GO" id="GO:0008270">
    <property type="term" value="F:zinc ion binding"/>
    <property type="evidence" value="ECO:0007669"/>
    <property type="project" value="UniProtKB-KW"/>
</dbReference>
<evidence type="ECO:0000256" key="1">
    <source>
        <dbReference type="ARBA" id="ARBA00008354"/>
    </source>
</evidence>
<dbReference type="EMBL" id="GG745347">
    <property type="protein sequence ID" value="KNE65454.1"/>
    <property type="molecule type" value="Genomic_DNA"/>
</dbReference>
<keyword evidence="4" id="KW-0862">Zinc</keyword>
<feature type="compositionally biased region" description="Basic residues" evidence="5">
    <location>
        <begin position="1"/>
        <end position="15"/>
    </location>
</feature>
<feature type="region of interest" description="Disordered" evidence="5">
    <location>
        <begin position="1"/>
        <end position="68"/>
    </location>
</feature>
<feature type="compositionally biased region" description="Low complexity" evidence="5">
    <location>
        <begin position="40"/>
        <end position="52"/>
    </location>
</feature>
<feature type="domain" description="Zinc finger ZPR1-type" evidence="6">
    <location>
        <begin position="70"/>
        <end position="257"/>
    </location>
</feature>
<comment type="similarity">
    <text evidence="1">Belongs to the ZPR1 family.</text>
</comment>
<organism evidence="7 8">
    <name type="scientific">Allomyces macrogynus (strain ATCC 38327)</name>
    <name type="common">Allomyces javanicus var. macrogynus</name>
    <dbReference type="NCBI Taxonomy" id="578462"/>
    <lineage>
        <taxon>Eukaryota</taxon>
        <taxon>Fungi</taxon>
        <taxon>Fungi incertae sedis</taxon>
        <taxon>Blastocladiomycota</taxon>
        <taxon>Blastocladiomycetes</taxon>
        <taxon>Blastocladiales</taxon>
        <taxon>Blastocladiaceae</taxon>
        <taxon>Allomyces</taxon>
    </lineage>
</organism>
<dbReference type="GO" id="GO:0005634">
    <property type="term" value="C:nucleus"/>
    <property type="evidence" value="ECO:0007669"/>
    <property type="project" value="TreeGrafter"/>
</dbReference>
<evidence type="ECO:0000256" key="3">
    <source>
        <dbReference type="ARBA" id="ARBA00022771"/>
    </source>
</evidence>
<dbReference type="PANTHER" id="PTHR10876">
    <property type="entry name" value="ZINC FINGER PROTEIN ZPR1"/>
    <property type="match status" value="1"/>
</dbReference>
<evidence type="ECO:0000256" key="5">
    <source>
        <dbReference type="SAM" id="MobiDB-lite"/>
    </source>
</evidence>
<accession>A0A0L0ST09</accession>
<gene>
    <name evidence="7" type="ORF">AMAG_11079</name>
</gene>
<evidence type="ECO:0000256" key="4">
    <source>
        <dbReference type="ARBA" id="ARBA00022833"/>
    </source>
</evidence>
<protein>
    <recommendedName>
        <fullName evidence="6">Zinc finger ZPR1-type domain-containing protein</fullName>
    </recommendedName>
</protein>
<dbReference type="InterPro" id="IPR042451">
    <property type="entry name" value="ZPR1_A/B_dom"/>
</dbReference>
<evidence type="ECO:0000259" key="6">
    <source>
        <dbReference type="SMART" id="SM00709"/>
    </source>
</evidence>
<dbReference type="InterPro" id="IPR040141">
    <property type="entry name" value="ZPR1"/>
</dbReference>
<dbReference type="Gene3D" id="2.60.120.1040">
    <property type="entry name" value="ZPR1, A/B domain"/>
    <property type="match status" value="1"/>
</dbReference>
<evidence type="ECO:0000256" key="2">
    <source>
        <dbReference type="ARBA" id="ARBA00022723"/>
    </source>
</evidence>
<dbReference type="InterPro" id="IPR004457">
    <property type="entry name" value="Znf_ZPR1"/>
</dbReference>
<reference evidence="7 8" key="1">
    <citation type="submission" date="2009-11" db="EMBL/GenBank/DDBJ databases">
        <title>Annotation of Allomyces macrogynus ATCC 38327.</title>
        <authorList>
            <consortium name="The Broad Institute Genome Sequencing Platform"/>
            <person name="Russ C."/>
            <person name="Cuomo C."/>
            <person name="Burger G."/>
            <person name="Gray M.W."/>
            <person name="Holland P.W.H."/>
            <person name="King N."/>
            <person name="Lang F.B.F."/>
            <person name="Roger A.J."/>
            <person name="Ruiz-Trillo I."/>
            <person name="Young S.K."/>
            <person name="Zeng Q."/>
            <person name="Gargeya S."/>
            <person name="Fitzgerald M."/>
            <person name="Haas B."/>
            <person name="Abouelleil A."/>
            <person name="Alvarado L."/>
            <person name="Arachchi H.M."/>
            <person name="Berlin A."/>
            <person name="Chapman S.B."/>
            <person name="Gearin G."/>
            <person name="Goldberg J."/>
            <person name="Griggs A."/>
            <person name="Gujja S."/>
            <person name="Hansen M."/>
            <person name="Heiman D."/>
            <person name="Howarth C."/>
            <person name="Larimer J."/>
            <person name="Lui A."/>
            <person name="MacDonald P.J.P."/>
            <person name="McCowen C."/>
            <person name="Montmayeur A."/>
            <person name="Murphy C."/>
            <person name="Neiman D."/>
            <person name="Pearson M."/>
            <person name="Priest M."/>
            <person name="Roberts A."/>
            <person name="Saif S."/>
            <person name="Shea T."/>
            <person name="Sisk P."/>
            <person name="Stolte C."/>
            <person name="Sykes S."/>
            <person name="Wortman J."/>
            <person name="Nusbaum C."/>
            <person name="Birren B."/>
        </authorList>
    </citation>
    <scope>NUCLEOTIDE SEQUENCE [LARGE SCALE GENOMIC DNA]</scope>
    <source>
        <strain evidence="7 8">ATCC 38327</strain>
    </source>
</reference>
<dbReference type="VEuPathDB" id="FungiDB:AMAG_11079"/>
<feature type="compositionally biased region" description="Low complexity" evidence="5">
    <location>
        <begin position="16"/>
        <end position="33"/>
    </location>
</feature>
<dbReference type="OrthoDB" id="308464at2759"/>
<dbReference type="AlphaFoldDB" id="A0A0L0ST09"/>
<sequence>MGRVKQGKNRNKKSAKPSSTTTTTSSTTPAPATSVPPRPTTSSTETTTMPLPGSTIPQPPPGAVPMDIARDCPACATRTRATAVLTRLPHWDRDVAATRIQCHACGHTSTKYTAGTQPTAPHGEVWTLTMRHPRDLDRDLLKSEFATLEVPWLGLELDGASLAGTLCSVRELLAFVRGDVAARYAQALAQAQSEDDPNVQGIAAFLGKISKVLELEAAAAAEEQEDMDHFVSADLATVDDPFTVILRDAAGNSWMQMRAAGDKQIVIETFVRTPEMNEKFGFDA</sequence>
<dbReference type="InterPro" id="IPR056180">
    <property type="entry name" value="ZPR1_jr_dom"/>
</dbReference>
<keyword evidence="8" id="KW-1185">Reference proteome</keyword>
<dbReference type="Pfam" id="PF22794">
    <property type="entry name" value="jr-ZPR1"/>
    <property type="match status" value="1"/>
</dbReference>
<name>A0A0L0ST09_ALLM3</name>
<dbReference type="Proteomes" id="UP000054350">
    <property type="component" value="Unassembled WGS sequence"/>
</dbReference>
<dbReference type="SMART" id="SM00709">
    <property type="entry name" value="Zpr1"/>
    <property type="match status" value="1"/>
</dbReference>
<dbReference type="PANTHER" id="PTHR10876:SF0">
    <property type="entry name" value="ZINC FINGER PROTEIN ZPR1"/>
    <property type="match status" value="1"/>
</dbReference>
<reference evidence="8" key="2">
    <citation type="submission" date="2009-11" db="EMBL/GenBank/DDBJ databases">
        <title>The Genome Sequence of Allomyces macrogynus strain ATCC 38327.</title>
        <authorList>
            <consortium name="The Broad Institute Genome Sequencing Platform"/>
            <person name="Russ C."/>
            <person name="Cuomo C."/>
            <person name="Shea T."/>
            <person name="Young S.K."/>
            <person name="Zeng Q."/>
            <person name="Koehrsen M."/>
            <person name="Haas B."/>
            <person name="Borodovsky M."/>
            <person name="Guigo R."/>
            <person name="Alvarado L."/>
            <person name="Berlin A."/>
            <person name="Borenstein D."/>
            <person name="Chen Z."/>
            <person name="Engels R."/>
            <person name="Freedman E."/>
            <person name="Gellesch M."/>
            <person name="Goldberg J."/>
            <person name="Griggs A."/>
            <person name="Gujja S."/>
            <person name="Heiman D."/>
            <person name="Hepburn T."/>
            <person name="Howarth C."/>
            <person name="Jen D."/>
            <person name="Larson L."/>
            <person name="Lewis B."/>
            <person name="Mehta T."/>
            <person name="Park D."/>
            <person name="Pearson M."/>
            <person name="Roberts A."/>
            <person name="Saif S."/>
            <person name="Shenoy N."/>
            <person name="Sisk P."/>
            <person name="Stolte C."/>
            <person name="Sykes S."/>
            <person name="Walk T."/>
            <person name="White J."/>
            <person name="Yandava C."/>
            <person name="Burger G."/>
            <person name="Gray M.W."/>
            <person name="Holland P.W.H."/>
            <person name="King N."/>
            <person name="Lang F.B.F."/>
            <person name="Roger A.J."/>
            <person name="Ruiz-Trillo I."/>
            <person name="Lander E."/>
            <person name="Nusbaum C."/>
        </authorList>
    </citation>
    <scope>NUCLEOTIDE SEQUENCE [LARGE SCALE GENOMIC DNA]</scope>
    <source>
        <strain evidence="8">ATCC 38327</strain>
    </source>
</reference>
<keyword evidence="3" id="KW-0863">Zinc-finger</keyword>
<evidence type="ECO:0000313" key="7">
    <source>
        <dbReference type="EMBL" id="KNE65454.1"/>
    </source>
</evidence>
<dbReference type="eggNOG" id="KOG2703">
    <property type="taxonomic scope" value="Eukaryota"/>
</dbReference>